<evidence type="ECO:0000313" key="3">
    <source>
        <dbReference type="Proteomes" id="UP000001861"/>
    </source>
</evidence>
<feature type="region of interest" description="Disordered" evidence="1">
    <location>
        <begin position="177"/>
        <end position="205"/>
    </location>
</feature>
<evidence type="ECO:0000256" key="1">
    <source>
        <dbReference type="SAM" id="MobiDB-lite"/>
    </source>
</evidence>
<organism evidence="2 3">
    <name type="scientific">Coprinopsis cinerea (strain Okayama-7 / 130 / ATCC MYA-4618 / FGSC 9003)</name>
    <name type="common">Inky cap fungus</name>
    <name type="synonym">Hormographiella aspergillata</name>
    <dbReference type="NCBI Taxonomy" id="240176"/>
    <lineage>
        <taxon>Eukaryota</taxon>
        <taxon>Fungi</taxon>
        <taxon>Dikarya</taxon>
        <taxon>Basidiomycota</taxon>
        <taxon>Agaricomycotina</taxon>
        <taxon>Agaricomycetes</taxon>
        <taxon>Agaricomycetidae</taxon>
        <taxon>Agaricales</taxon>
        <taxon>Agaricineae</taxon>
        <taxon>Psathyrellaceae</taxon>
        <taxon>Coprinopsis</taxon>
    </lineage>
</organism>
<dbReference type="GeneID" id="6018284"/>
<proteinExistence type="predicted"/>
<dbReference type="InParanoid" id="A8PII9"/>
<dbReference type="AlphaFoldDB" id="A8PII9"/>
<dbReference type="VEuPathDB" id="FungiDB:CC1G_13342"/>
<feature type="compositionally biased region" description="Polar residues" evidence="1">
    <location>
        <begin position="177"/>
        <end position="187"/>
    </location>
</feature>
<reference evidence="2 3" key="1">
    <citation type="journal article" date="2010" name="Proc. Natl. Acad. Sci. U.S.A.">
        <title>Insights into evolution of multicellular fungi from the assembled chromosomes of the mushroom Coprinopsis cinerea (Coprinus cinereus).</title>
        <authorList>
            <person name="Stajich J.E."/>
            <person name="Wilke S.K."/>
            <person name="Ahren D."/>
            <person name="Au C.H."/>
            <person name="Birren B.W."/>
            <person name="Borodovsky M."/>
            <person name="Burns C."/>
            <person name="Canback B."/>
            <person name="Casselton L.A."/>
            <person name="Cheng C.K."/>
            <person name="Deng J."/>
            <person name="Dietrich F.S."/>
            <person name="Fargo D.C."/>
            <person name="Farman M.L."/>
            <person name="Gathman A.C."/>
            <person name="Goldberg J."/>
            <person name="Guigo R."/>
            <person name="Hoegger P.J."/>
            <person name="Hooker J.B."/>
            <person name="Huggins A."/>
            <person name="James T.Y."/>
            <person name="Kamada T."/>
            <person name="Kilaru S."/>
            <person name="Kodira C."/>
            <person name="Kues U."/>
            <person name="Kupfer D."/>
            <person name="Kwan H.S."/>
            <person name="Lomsadze A."/>
            <person name="Li W."/>
            <person name="Lilly W.W."/>
            <person name="Ma L.J."/>
            <person name="Mackey A.J."/>
            <person name="Manning G."/>
            <person name="Martin F."/>
            <person name="Muraguchi H."/>
            <person name="Natvig D.O."/>
            <person name="Palmerini H."/>
            <person name="Ramesh M.A."/>
            <person name="Rehmeyer C.J."/>
            <person name="Roe B.A."/>
            <person name="Shenoy N."/>
            <person name="Stanke M."/>
            <person name="Ter-Hovhannisyan V."/>
            <person name="Tunlid A."/>
            <person name="Velagapudi R."/>
            <person name="Vision T.J."/>
            <person name="Zeng Q."/>
            <person name="Zolan M.E."/>
            <person name="Pukkila P.J."/>
        </authorList>
    </citation>
    <scope>NUCLEOTIDE SEQUENCE [LARGE SCALE GENOMIC DNA]</scope>
    <source>
        <strain evidence="3">Okayama-7 / 130 / ATCC MYA-4618 / FGSC 9003</strain>
    </source>
</reference>
<dbReference type="EMBL" id="AACS02000037">
    <property type="protein sequence ID" value="EAU80239.2"/>
    <property type="molecule type" value="Genomic_DNA"/>
</dbReference>
<protein>
    <submittedName>
        <fullName evidence="2">Uncharacterized protein</fullName>
    </submittedName>
</protein>
<dbReference type="Proteomes" id="UP000001861">
    <property type="component" value="Unassembled WGS sequence"/>
</dbReference>
<comment type="caution">
    <text evidence="2">The sequence shown here is derived from an EMBL/GenBank/DDBJ whole genome shotgun (WGS) entry which is preliminary data.</text>
</comment>
<dbReference type="RefSeq" id="XP_001841578.2">
    <property type="nucleotide sequence ID" value="XM_001841526.2"/>
</dbReference>
<feature type="region of interest" description="Disordered" evidence="1">
    <location>
        <begin position="1"/>
        <end position="103"/>
    </location>
</feature>
<keyword evidence="3" id="KW-1185">Reference proteome</keyword>
<dbReference type="KEGG" id="cci:CC1G_13342"/>
<dbReference type="HOGENOM" id="CLU_1337454_0_0_1"/>
<gene>
    <name evidence="2" type="ORF">CC1G_13342</name>
</gene>
<sequence length="205" mass="21523">MENRSHDNLNRTGGIPALIDVSDSESDIGGRESPGIMTLGGDVESVRRRPANGTRPATLDEGEPMGSGGVGDPPRERDGRSIENRRPHLANSPAHADASMTAPSPGAYAGGTIAGDHASNTAAPVISGVPLYLGGGRPLPSQVDGVGFYRLSPLADRARNTRPLNAEVMRMLLQDTRSTDSGFTLNSGRHRIPEDHLERGGDESA</sequence>
<evidence type="ECO:0000313" key="2">
    <source>
        <dbReference type="EMBL" id="EAU80239.2"/>
    </source>
</evidence>
<accession>A8PII9</accession>
<feature type="compositionally biased region" description="Basic and acidic residues" evidence="1">
    <location>
        <begin position="191"/>
        <end position="205"/>
    </location>
</feature>
<name>A8PII9_COPC7</name>
<feature type="compositionally biased region" description="Basic and acidic residues" evidence="1">
    <location>
        <begin position="73"/>
        <end position="86"/>
    </location>
</feature>